<evidence type="ECO:0000256" key="1">
    <source>
        <dbReference type="PROSITE-ProRule" id="PRU00169"/>
    </source>
</evidence>
<evidence type="ECO:0000313" key="3">
    <source>
        <dbReference type="EMBL" id="GCC53077.1"/>
    </source>
</evidence>
<feature type="modified residue" description="4-aspartylphosphate" evidence="1">
    <location>
        <position position="62"/>
    </location>
</feature>
<dbReference type="Proteomes" id="UP000288227">
    <property type="component" value="Unassembled WGS sequence"/>
</dbReference>
<dbReference type="GO" id="GO:0000160">
    <property type="term" value="P:phosphorelay signal transduction system"/>
    <property type="evidence" value="ECO:0007669"/>
    <property type="project" value="InterPro"/>
</dbReference>
<dbReference type="PANTHER" id="PTHR44520">
    <property type="entry name" value="RESPONSE REGULATOR RCP1-RELATED"/>
    <property type="match status" value="1"/>
</dbReference>
<dbReference type="SMART" id="SM00448">
    <property type="entry name" value="REC"/>
    <property type="match status" value="1"/>
</dbReference>
<dbReference type="OrthoDB" id="1524091at2"/>
<name>A0A401UDW9_9BACT</name>
<sequence>MDNLVDKAVLIDDSEIDLFIQRRFLEVFKFSNQLQTFVSAKLALDWLKSLEKELMPQLIFLDLNMPEIDGFGFLLNFAEIPESQRQHVRIVILTSSNSRSDLDKALAFKNVVHFITKPLKQSDLEVLKLKLAS</sequence>
<dbReference type="AlphaFoldDB" id="A0A401UDW9"/>
<dbReference type="EMBL" id="BHXQ01000006">
    <property type="protein sequence ID" value="GCC53077.1"/>
    <property type="molecule type" value="Genomic_DNA"/>
</dbReference>
<dbReference type="PANTHER" id="PTHR44520:SF2">
    <property type="entry name" value="RESPONSE REGULATOR RCP1"/>
    <property type="match status" value="1"/>
</dbReference>
<proteinExistence type="predicted"/>
<dbReference type="Pfam" id="PF00072">
    <property type="entry name" value="Response_reg"/>
    <property type="match status" value="1"/>
</dbReference>
<evidence type="ECO:0000313" key="4">
    <source>
        <dbReference type="Proteomes" id="UP000288227"/>
    </source>
</evidence>
<dbReference type="PROSITE" id="PS50110">
    <property type="entry name" value="RESPONSE_REGULATORY"/>
    <property type="match status" value="1"/>
</dbReference>
<accession>A0A401UDW9</accession>
<feature type="domain" description="Response regulatory" evidence="2">
    <location>
        <begin position="7"/>
        <end position="132"/>
    </location>
</feature>
<gene>
    <name evidence="3" type="ORF">SanaruYs_33180</name>
</gene>
<dbReference type="Gene3D" id="3.40.50.2300">
    <property type="match status" value="1"/>
</dbReference>
<protein>
    <submittedName>
        <fullName evidence="3">Response regulator</fullName>
    </submittedName>
</protein>
<evidence type="ECO:0000259" key="2">
    <source>
        <dbReference type="PROSITE" id="PS50110"/>
    </source>
</evidence>
<dbReference type="InterPro" id="IPR001789">
    <property type="entry name" value="Sig_transdc_resp-reg_receiver"/>
</dbReference>
<organism evidence="3 4">
    <name type="scientific">Chryseotalea sanaruensis</name>
    <dbReference type="NCBI Taxonomy" id="2482724"/>
    <lineage>
        <taxon>Bacteria</taxon>
        <taxon>Pseudomonadati</taxon>
        <taxon>Bacteroidota</taxon>
        <taxon>Cytophagia</taxon>
        <taxon>Cytophagales</taxon>
        <taxon>Chryseotaleaceae</taxon>
        <taxon>Chryseotalea</taxon>
    </lineage>
</organism>
<dbReference type="InterPro" id="IPR011006">
    <property type="entry name" value="CheY-like_superfamily"/>
</dbReference>
<keyword evidence="1" id="KW-0597">Phosphoprotein</keyword>
<dbReference type="RefSeq" id="WP_127123721.1">
    <property type="nucleotide sequence ID" value="NZ_BHXQ01000006.1"/>
</dbReference>
<reference evidence="3 4" key="1">
    <citation type="submission" date="2018-11" db="EMBL/GenBank/DDBJ databases">
        <title>Chryseotalea sanarue gen. nov., sp., nov., a member of the family Cytophagaceae, isolated from a brackish lake in Hamamatsu Japan.</title>
        <authorList>
            <person name="Maejima Y."/>
            <person name="Iino T."/>
            <person name="Muraguchi Y."/>
            <person name="Fukuda K."/>
            <person name="Ohkuma M."/>
            <person name="Moriuchi R."/>
            <person name="Dohra H."/>
            <person name="Kimbara K."/>
            <person name="Shintani M."/>
        </authorList>
    </citation>
    <scope>NUCLEOTIDE SEQUENCE [LARGE SCALE GENOMIC DNA]</scope>
    <source>
        <strain evidence="3 4">Ys</strain>
    </source>
</reference>
<dbReference type="SUPFAM" id="SSF52172">
    <property type="entry name" value="CheY-like"/>
    <property type="match status" value="1"/>
</dbReference>
<comment type="caution">
    <text evidence="3">The sequence shown here is derived from an EMBL/GenBank/DDBJ whole genome shotgun (WGS) entry which is preliminary data.</text>
</comment>
<dbReference type="InterPro" id="IPR052893">
    <property type="entry name" value="TCS_response_regulator"/>
</dbReference>
<keyword evidence="4" id="KW-1185">Reference proteome</keyword>